<accession>A0A6J4HYJ3</accession>
<dbReference type="AlphaFoldDB" id="A0A6J4HYJ3"/>
<feature type="compositionally biased region" description="Basic and acidic residues" evidence="1">
    <location>
        <begin position="1"/>
        <end position="17"/>
    </location>
</feature>
<feature type="compositionally biased region" description="Basic and acidic residues" evidence="1">
    <location>
        <begin position="74"/>
        <end position="85"/>
    </location>
</feature>
<dbReference type="EMBL" id="CADCTH010000177">
    <property type="protein sequence ID" value="CAA9237520.1"/>
    <property type="molecule type" value="Genomic_DNA"/>
</dbReference>
<evidence type="ECO:0000313" key="2">
    <source>
        <dbReference type="EMBL" id="CAA9237520.1"/>
    </source>
</evidence>
<proteinExistence type="predicted"/>
<organism evidence="2">
    <name type="scientific">uncultured Actinomycetospora sp</name>
    <dbReference type="NCBI Taxonomy" id="1135996"/>
    <lineage>
        <taxon>Bacteria</taxon>
        <taxon>Bacillati</taxon>
        <taxon>Actinomycetota</taxon>
        <taxon>Actinomycetes</taxon>
        <taxon>Pseudonocardiales</taxon>
        <taxon>Pseudonocardiaceae</taxon>
        <taxon>Actinomycetospora</taxon>
        <taxon>environmental samples</taxon>
    </lineage>
</organism>
<feature type="non-terminal residue" evidence="2">
    <location>
        <position position="1"/>
    </location>
</feature>
<feature type="non-terminal residue" evidence="2">
    <location>
        <position position="85"/>
    </location>
</feature>
<sequence length="85" mass="8807">AHPTAARDGDGGARDRAVGAARPRGRESRPAGPPHRRLVPLRYRAGTAGGRVRGPAARSGRARPAAGARPAGGRRGDGHVRGHRR</sequence>
<evidence type="ECO:0000256" key="1">
    <source>
        <dbReference type="SAM" id="MobiDB-lite"/>
    </source>
</evidence>
<reference evidence="2" key="1">
    <citation type="submission" date="2020-02" db="EMBL/GenBank/DDBJ databases">
        <authorList>
            <person name="Meier V. D."/>
        </authorList>
    </citation>
    <scope>NUCLEOTIDE SEQUENCE</scope>
    <source>
        <strain evidence="2">AVDCRST_MAG54</strain>
    </source>
</reference>
<gene>
    <name evidence="2" type="ORF">AVDCRST_MAG54-1338</name>
</gene>
<feature type="compositionally biased region" description="Low complexity" evidence="1">
    <location>
        <begin position="53"/>
        <end position="71"/>
    </location>
</feature>
<name>A0A6J4HYJ3_9PSEU</name>
<protein>
    <submittedName>
        <fullName evidence="2">Uncharacterized protein</fullName>
    </submittedName>
</protein>
<feature type="region of interest" description="Disordered" evidence="1">
    <location>
        <begin position="1"/>
        <end position="85"/>
    </location>
</feature>